<sequence length="48" mass="5517">MRELLSRNAVSADVRPFTRVPPLSPISGGGPAMRLHWHLLRLRRRNQT</sequence>
<dbReference type="Proteomes" id="UP000399805">
    <property type="component" value="Unassembled WGS sequence"/>
</dbReference>
<evidence type="ECO:0000313" key="1">
    <source>
        <dbReference type="EMBL" id="VVJ20756.1"/>
    </source>
</evidence>
<name>A0A6I8LZH1_9PSEU</name>
<proteinExistence type="predicted"/>
<dbReference type="EMBL" id="CABVGP010000002">
    <property type="protein sequence ID" value="VVJ20756.1"/>
    <property type="molecule type" value="Genomic_DNA"/>
</dbReference>
<evidence type="ECO:0000313" key="2">
    <source>
        <dbReference type="Proteomes" id="UP000399805"/>
    </source>
</evidence>
<gene>
    <name evidence="1" type="ORF">AA23TX_05777</name>
</gene>
<dbReference type="AlphaFoldDB" id="A0A6I8LZH1"/>
<organism evidence="1 2">
    <name type="scientific">Amycolatopsis camponoti</name>
    <dbReference type="NCBI Taxonomy" id="2606593"/>
    <lineage>
        <taxon>Bacteria</taxon>
        <taxon>Bacillati</taxon>
        <taxon>Actinomycetota</taxon>
        <taxon>Actinomycetes</taxon>
        <taxon>Pseudonocardiales</taxon>
        <taxon>Pseudonocardiaceae</taxon>
        <taxon>Amycolatopsis</taxon>
    </lineage>
</organism>
<reference evidence="1 2" key="1">
    <citation type="submission" date="2019-09" db="EMBL/GenBank/DDBJ databases">
        <authorList>
            <person name="Leyn A S."/>
        </authorList>
    </citation>
    <scope>NUCLEOTIDE SEQUENCE [LARGE SCALE GENOMIC DNA]</scope>
    <source>
        <strain evidence="1">AA231_1</strain>
    </source>
</reference>
<keyword evidence="2" id="KW-1185">Reference proteome</keyword>
<protein>
    <submittedName>
        <fullName evidence="1">Uncharacterized protein</fullName>
    </submittedName>
</protein>
<accession>A0A6I8LZH1</accession>